<sequence>MLYATFQSGVDLQPGLITQKMGGASVPAYLQDQPSSNPFPALIDAIGCDEFAARMMVSLYRLCGASSFSLHTYREGRQYARYFINLEGSDLFLRELLKLDPDVWRCDAMFLERCNGLGRQGEREIRISCKTSYQDSALQAFYGRTKVQERLLICSGNQADILNVLHIQRPDSISPLSRGEYNRLRSAAQLLFSALVKHDEISSARSTASSPLTSHEEVVELIANSGTDLTRREMEVCAGILLGITSLGIALKLEIGEQTVLTYRKRLYQRLGISSQRELMLWYMGLS</sequence>
<dbReference type="SMART" id="SM00421">
    <property type="entry name" value="HTH_LUXR"/>
    <property type="match status" value="1"/>
</dbReference>
<keyword evidence="3" id="KW-0804">Transcription</keyword>
<dbReference type="Gene3D" id="1.10.10.10">
    <property type="entry name" value="Winged helix-like DNA-binding domain superfamily/Winged helix DNA-binding domain"/>
    <property type="match status" value="1"/>
</dbReference>
<evidence type="ECO:0000256" key="2">
    <source>
        <dbReference type="ARBA" id="ARBA00023125"/>
    </source>
</evidence>
<keyword evidence="2" id="KW-0238">DNA-binding</keyword>
<dbReference type="InterPro" id="IPR016032">
    <property type="entry name" value="Sig_transdc_resp-reg_C-effctor"/>
</dbReference>
<dbReference type="AlphaFoldDB" id="A0A975Q2T0"/>
<accession>A0A975Q2T0</accession>
<evidence type="ECO:0000256" key="3">
    <source>
        <dbReference type="ARBA" id="ARBA00023163"/>
    </source>
</evidence>
<gene>
    <name evidence="5" type="ORF">KFK14_07120</name>
</gene>
<dbReference type="Proteomes" id="UP000681425">
    <property type="component" value="Chromosome"/>
</dbReference>
<dbReference type="GO" id="GO:0006355">
    <property type="term" value="P:regulation of DNA-templated transcription"/>
    <property type="evidence" value="ECO:0007669"/>
    <property type="project" value="InterPro"/>
</dbReference>
<dbReference type="GO" id="GO:0003677">
    <property type="term" value="F:DNA binding"/>
    <property type="evidence" value="ECO:0007669"/>
    <property type="project" value="UniProtKB-KW"/>
</dbReference>
<protein>
    <submittedName>
        <fullName evidence="5">Helix-turn-helix transcriptional regulator</fullName>
    </submittedName>
</protein>
<dbReference type="PRINTS" id="PR00038">
    <property type="entry name" value="HTHLUXR"/>
</dbReference>
<dbReference type="PROSITE" id="PS00622">
    <property type="entry name" value="HTH_LUXR_1"/>
    <property type="match status" value="1"/>
</dbReference>
<dbReference type="Pfam" id="PF00196">
    <property type="entry name" value="GerE"/>
    <property type="match status" value="1"/>
</dbReference>
<dbReference type="PANTHER" id="PTHR44688:SF16">
    <property type="entry name" value="DNA-BINDING TRANSCRIPTIONAL ACTIVATOR DEVR_DOSR"/>
    <property type="match status" value="1"/>
</dbReference>
<proteinExistence type="predicted"/>
<keyword evidence="6" id="KW-1185">Reference proteome</keyword>
<dbReference type="SUPFAM" id="SSF46894">
    <property type="entry name" value="C-terminal effector domain of the bipartite response regulators"/>
    <property type="match status" value="1"/>
</dbReference>
<organism evidence="5 6">
    <name type="scientific">Sphingobium phenoxybenzoativorans</name>
    <dbReference type="NCBI Taxonomy" id="1592790"/>
    <lineage>
        <taxon>Bacteria</taxon>
        <taxon>Pseudomonadati</taxon>
        <taxon>Pseudomonadota</taxon>
        <taxon>Alphaproteobacteria</taxon>
        <taxon>Sphingomonadales</taxon>
        <taxon>Sphingomonadaceae</taxon>
        <taxon>Sphingobium</taxon>
    </lineage>
</organism>
<dbReference type="InterPro" id="IPR000792">
    <property type="entry name" value="Tscrpt_reg_LuxR_C"/>
</dbReference>
<dbReference type="PANTHER" id="PTHR44688">
    <property type="entry name" value="DNA-BINDING TRANSCRIPTIONAL ACTIVATOR DEVR_DOSR"/>
    <property type="match status" value="1"/>
</dbReference>
<dbReference type="InterPro" id="IPR036388">
    <property type="entry name" value="WH-like_DNA-bd_sf"/>
</dbReference>
<evidence type="ECO:0000313" key="6">
    <source>
        <dbReference type="Proteomes" id="UP000681425"/>
    </source>
</evidence>
<dbReference type="EMBL" id="CP073910">
    <property type="protein sequence ID" value="QUT07179.1"/>
    <property type="molecule type" value="Genomic_DNA"/>
</dbReference>
<feature type="domain" description="HTH luxR-type" evidence="4">
    <location>
        <begin position="243"/>
        <end position="270"/>
    </location>
</feature>
<evidence type="ECO:0000259" key="4">
    <source>
        <dbReference type="PROSITE" id="PS00622"/>
    </source>
</evidence>
<keyword evidence="1" id="KW-0805">Transcription regulation</keyword>
<dbReference type="KEGG" id="spph:KFK14_07120"/>
<dbReference type="RefSeq" id="WP_212610386.1">
    <property type="nucleotide sequence ID" value="NZ_CP073910.1"/>
</dbReference>
<name>A0A975Q2T0_9SPHN</name>
<evidence type="ECO:0000313" key="5">
    <source>
        <dbReference type="EMBL" id="QUT07179.1"/>
    </source>
</evidence>
<evidence type="ECO:0000256" key="1">
    <source>
        <dbReference type="ARBA" id="ARBA00023015"/>
    </source>
</evidence>
<reference evidence="5" key="1">
    <citation type="submission" date="2021-04" db="EMBL/GenBank/DDBJ databases">
        <title>Isolation of p-tert-butylphenol degrading bacteria Sphingobium phenoxybenzoativorans Tas13 from active sludge.</title>
        <authorList>
            <person name="Li Y."/>
        </authorList>
    </citation>
    <scope>NUCLEOTIDE SEQUENCE</scope>
    <source>
        <strain evidence="5">Tas13</strain>
    </source>
</reference>